<gene>
    <name evidence="6" type="ordered locus">Spico_1189</name>
</gene>
<feature type="transmembrane region" description="Helical" evidence="4">
    <location>
        <begin position="114"/>
        <end position="136"/>
    </location>
</feature>
<evidence type="ECO:0000256" key="1">
    <source>
        <dbReference type="ARBA" id="ARBA00022692"/>
    </source>
</evidence>
<name>F4GL62_PARC1</name>
<sequence length="436" mass="47658">MMGEVYMGGMRVTKRQWVVLALFGLFGQIAWMVENMYFNVFLYKTTTGGVQDIAIMVAASAIIATLATLFMGALSDRKGRRRILISVCYLLWGITTMAFSVINTANLQRFIPAAQVMTVAVILIIVMDCIMTFFGATANDAAFNSWVTDITDPSNRGAVEGMLSAMPLVALLIIFGLFDGLTKQGKWQVFFLLVGGLTSVVGLVGFFLIQDVPGLAKSNLNPLVNLARTFRPSMIKQNKNLYLTFTALSLAGISLQTYMPYFIIYIEQWLGIKNYAVLLGMVFVFSAVGSVLTGRLADKIGRGRMIFPALVLYLIGLIGLYFTRNLVPVIIWGIVMMTGNLTILMNLNSRVRDLTPPGQVGLFQGIRMMFTVLVPMTCGPFIGSIVTAGSPLMYEEFGVSKSVPTPMLFLAAAVSGVLIFLPVLLGRERTVRKGGA</sequence>
<feature type="transmembrane region" description="Helical" evidence="4">
    <location>
        <begin position="241"/>
        <end position="263"/>
    </location>
</feature>
<keyword evidence="7" id="KW-1185">Reference proteome</keyword>
<dbReference type="STRING" id="760011.Spico_1189"/>
<dbReference type="HOGENOM" id="CLU_046709_0_0_12"/>
<keyword evidence="3 4" id="KW-0472">Membrane</keyword>
<keyword evidence="1 4" id="KW-0812">Transmembrane</keyword>
<dbReference type="Gene3D" id="1.20.1250.20">
    <property type="entry name" value="MFS general substrate transporter like domains"/>
    <property type="match status" value="2"/>
</dbReference>
<accession>F4GL62</accession>
<feature type="transmembrane region" description="Helical" evidence="4">
    <location>
        <begin position="83"/>
        <end position="102"/>
    </location>
</feature>
<evidence type="ECO:0000313" key="7">
    <source>
        <dbReference type="Proteomes" id="UP000007939"/>
    </source>
</evidence>
<dbReference type="InterPro" id="IPR011701">
    <property type="entry name" value="MFS"/>
</dbReference>
<evidence type="ECO:0000256" key="3">
    <source>
        <dbReference type="ARBA" id="ARBA00023136"/>
    </source>
</evidence>
<dbReference type="Pfam" id="PF07690">
    <property type="entry name" value="MFS_1"/>
    <property type="match status" value="1"/>
</dbReference>
<feature type="domain" description="Major facilitator superfamily (MFS) profile" evidence="5">
    <location>
        <begin position="16"/>
        <end position="430"/>
    </location>
</feature>
<protein>
    <submittedName>
        <fullName evidence="6">Major facilitator superfamily MFS_1</fullName>
    </submittedName>
</protein>
<evidence type="ECO:0000259" key="5">
    <source>
        <dbReference type="PROSITE" id="PS50850"/>
    </source>
</evidence>
<dbReference type="KEGG" id="scc:Spico_1189"/>
<dbReference type="PANTHER" id="PTHR23526">
    <property type="entry name" value="INTEGRAL MEMBRANE TRANSPORT PROTEIN-RELATED"/>
    <property type="match status" value="1"/>
</dbReference>
<feature type="transmembrane region" description="Helical" evidence="4">
    <location>
        <begin position="190"/>
        <end position="209"/>
    </location>
</feature>
<dbReference type="eggNOG" id="COG2814">
    <property type="taxonomic scope" value="Bacteria"/>
</dbReference>
<feature type="transmembrane region" description="Helical" evidence="4">
    <location>
        <begin position="305"/>
        <end position="323"/>
    </location>
</feature>
<evidence type="ECO:0000256" key="2">
    <source>
        <dbReference type="ARBA" id="ARBA00022989"/>
    </source>
</evidence>
<feature type="transmembrane region" description="Helical" evidence="4">
    <location>
        <begin position="275"/>
        <end position="293"/>
    </location>
</feature>
<dbReference type="PANTHER" id="PTHR23526:SF2">
    <property type="entry name" value="MAJOR FACILITATOR SUPERFAMILY (MFS) PROFILE DOMAIN-CONTAINING PROTEIN"/>
    <property type="match status" value="1"/>
</dbReference>
<evidence type="ECO:0000313" key="6">
    <source>
        <dbReference type="EMBL" id="AEC02402.1"/>
    </source>
</evidence>
<dbReference type="Proteomes" id="UP000007939">
    <property type="component" value="Chromosome"/>
</dbReference>
<reference evidence="6 7" key="2">
    <citation type="journal article" date="2012" name="Stand. Genomic Sci.">
        <title>Complete genome sequence of the termite hindgut bacterium Spirochaeta coccoides type strain (SPN1(T)), reclassification in the genus Sphaerochaeta as Sphaerochaeta coccoides comb. nov. and emendations of the family Spirochaetaceae and the genus Sphaerochaeta.</title>
        <authorList>
            <person name="Abt B."/>
            <person name="Han C."/>
            <person name="Scheuner C."/>
            <person name="Lu M."/>
            <person name="Lapidus A."/>
            <person name="Nolan M."/>
            <person name="Lucas S."/>
            <person name="Hammon N."/>
            <person name="Deshpande S."/>
            <person name="Cheng J.F."/>
            <person name="Tapia R."/>
            <person name="Goodwin L.A."/>
            <person name="Pitluck S."/>
            <person name="Liolios K."/>
            <person name="Pagani I."/>
            <person name="Ivanova N."/>
            <person name="Mavromatis K."/>
            <person name="Mikhailova N."/>
            <person name="Huntemann M."/>
            <person name="Pati A."/>
            <person name="Chen A."/>
            <person name="Palaniappan K."/>
            <person name="Land M."/>
            <person name="Hauser L."/>
            <person name="Brambilla E.M."/>
            <person name="Rohde M."/>
            <person name="Spring S."/>
            <person name="Gronow S."/>
            <person name="Goker M."/>
            <person name="Woyke T."/>
            <person name="Bristow J."/>
            <person name="Eisen J.A."/>
            <person name="Markowitz V."/>
            <person name="Hugenholtz P."/>
            <person name="Kyrpides N.C."/>
            <person name="Klenk H.P."/>
            <person name="Detter J.C."/>
        </authorList>
    </citation>
    <scope>NUCLEOTIDE SEQUENCE [LARGE SCALE GENOMIC DNA]</scope>
    <source>
        <strain evidence="7">ATCC BAA-1237 / DSM 17374 / SPN1</strain>
    </source>
</reference>
<dbReference type="SUPFAM" id="SSF103473">
    <property type="entry name" value="MFS general substrate transporter"/>
    <property type="match status" value="1"/>
</dbReference>
<keyword evidence="2 4" id="KW-1133">Transmembrane helix</keyword>
<feature type="transmembrane region" description="Helical" evidence="4">
    <location>
        <begin position="407"/>
        <end position="425"/>
    </location>
</feature>
<organism evidence="6 7">
    <name type="scientific">Parasphaerochaeta coccoides (strain ATCC BAA-1237 / DSM 17374 / SPN1)</name>
    <name type="common">Sphaerochaeta coccoides</name>
    <dbReference type="NCBI Taxonomy" id="760011"/>
    <lineage>
        <taxon>Bacteria</taxon>
        <taxon>Pseudomonadati</taxon>
        <taxon>Spirochaetota</taxon>
        <taxon>Spirochaetia</taxon>
        <taxon>Spirochaetales</taxon>
        <taxon>Sphaerochaetaceae</taxon>
        <taxon>Parasphaerochaeta</taxon>
    </lineage>
</organism>
<dbReference type="InterPro" id="IPR020846">
    <property type="entry name" value="MFS_dom"/>
</dbReference>
<evidence type="ECO:0000256" key="4">
    <source>
        <dbReference type="SAM" id="Phobius"/>
    </source>
</evidence>
<feature type="transmembrane region" description="Helical" evidence="4">
    <location>
        <begin position="329"/>
        <end position="347"/>
    </location>
</feature>
<dbReference type="PROSITE" id="PS50850">
    <property type="entry name" value="MFS"/>
    <property type="match status" value="1"/>
</dbReference>
<dbReference type="InterPro" id="IPR036259">
    <property type="entry name" value="MFS_trans_sf"/>
</dbReference>
<feature type="transmembrane region" description="Helical" evidence="4">
    <location>
        <begin position="157"/>
        <end position="178"/>
    </location>
</feature>
<proteinExistence type="predicted"/>
<dbReference type="GO" id="GO:0022857">
    <property type="term" value="F:transmembrane transporter activity"/>
    <property type="evidence" value="ECO:0007669"/>
    <property type="project" value="InterPro"/>
</dbReference>
<dbReference type="AlphaFoldDB" id="F4GL62"/>
<reference evidence="7" key="1">
    <citation type="submission" date="2011-04" db="EMBL/GenBank/DDBJ databases">
        <title>The complete genome of Spirochaeta coccoides DSM 17374.</title>
        <authorList>
            <person name="Lucas S."/>
            <person name="Copeland A."/>
            <person name="Lapidus A."/>
            <person name="Bruce D."/>
            <person name="Goodwin L."/>
            <person name="Pitluck S."/>
            <person name="Peters L."/>
            <person name="Kyrpides N."/>
            <person name="Mavromatis K."/>
            <person name="Pagani I."/>
            <person name="Ivanova N."/>
            <person name="Ovchinnikova G."/>
            <person name="Lu M."/>
            <person name="Detter J.C."/>
            <person name="Tapia R."/>
            <person name="Han C."/>
            <person name="Land M."/>
            <person name="Hauser L."/>
            <person name="Markowitz V."/>
            <person name="Cheng J.-F."/>
            <person name="Hugenholtz P."/>
            <person name="Woyke T."/>
            <person name="Wu D."/>
            <person name="Spring S."/>
            <person name="Schroeder M."/>
            <person name="Brambilla E."/>
            <person name="Klenk H.-P."/>
            <person name="Eisen J.A."/>
        </authorList>
    </citation>
    <scope>NUCLEOTIDE SEQUENCE [LARGE SCALE GENOMIC DNA]</scope>
    <source>
        <strain evidence="7">ATCC BAA-1237 / DSM 17374 / SPN1</strain>
    </source>
</reference>
<dbReference type="EMBL" id="CP002659">
    <property type="protein sequence ID" value="AEC02402.1"/>
    <property type="molecule type" value="Genomic_DNA"/>
</dbReference>
<feature type="transmembrane region" description="Helical" evidence="4">
    <location>
        <begin position="368"/>
        <end position="387"/>
    </location>
</feature>
<dbReference type="InterPro" id="IPR052528">
    <property type="entry name" value="Sugar_transport-like"/>
</dbReference>
<feature type="transmembrane region" description="Helical" evidence="4">
    <location>
        <begin position="17"/>
        <end position="33"/>
    </location>
</feature>
<feature type="transmembrane region" description="Helical" evidence="4">
    <location>
        <begin position="53"/>
        <end position="71"/>
    </location>
</feature>